<keyword evidence="2" id="KW-0813">Transport</keyword>
<dbReference type="InterPro" id="IPR037232">
    <property type="entry name" value="NADH_quin_OxRdtase_su_C/D-like"/>
</dbReference>
<organism evidence="6">
    <name type="scientific">freshwater metagenome</name>
    <dbReference type="NCBI Taxonomy" id="449393"/>
    <lineage>
        <taxon>unclassified sequences</taxon>
        <taxon>metagenomes</taxon>
        <taxon>ecological metagenomes</taxon>
    </lineage>
</organism>
<dbReference type="Pfam" id="PF00329">
    <property type="entry name" value="Complex1_30kDa"/>
    <property type="match status" value="1"/>
</dbReference>
<evidence type="ECO:0000259" key="4">
    <source>
        <dbReference type="Pfam" id="PF00329"/>
    </source>
</evidence>
<dbReference type="PANTHER" id="PTHR10884:SF14">
    <property type="entry name" value="NADH DEHYDROGENASE [UBIQUINONE] IRON-SULFUR PROTEIN 3, MITOCHONDRIAL"/>
    <property type="match status" value="1"/>
</dbReference>
<evidence type="ECO:0000313" key="6">
    <source>
        <dbReference type="EMBL" id="CAB4889727.1"/>
    </source>
</evidence>
<feature type="region of interest" description="Disordered" evidence="3">
    <location>
        <begin position="1"/>
        <end position="29"/>
    </location>
</feature>
<proteinExistence type="inferred from homology"/>
<dbReference type="GO" id="GO:0008137">
    <property type="term" value="F:NADH dehydrogenase (ubiquinone) activity"/>
    <property type="evidence" value="ECO:0007669"/>
    <property type="project" value="InterPro"/>
</dbReference>
<feature type="compositionally biased region" description="Low complexity" evidence="3">
    <location>
        <begin position="1"/>
        <end position="14"/>
    </location>
</feature>
<dbReference type="InterPro" id="IPR001268">
    <property type="entry name" value="NADH_UbQ_OxRdtase_30kDa_su"/>
</dbReference>
<evidence type="ECO:0000313" key="5">
    <source>
        <dbReference type="EMBL" id="CAB4832272.1"/>
    </source>
</evidence>
<dbReference type="Gene3D" id="3.30.460.80">
    <property type="entry name" value="NADH:ubiquinone oxidoreductase, 30kDa subunit"/>
    <property type="match status" value="1"/>
</dbReference>
<evidence type="ECO:0000256" key="1">
    <source>
        <dbReference type="ARBA" id="ARBA00007569"/>
    </source>
</evidence>
<dbReference type="EMBL" id="CAFBMH010000003">
    <property type="protein sequence ID" value="CAB4889727.1"/>
    <property type="molecule type" value="Genomic_DNA"/>
</dbReference>
<dbReference type="AlphaFoldDB" id="A0A6J7F2A5"/>
<evidence type="ECO:0000256" key="2">
    <source>
        <dbReference type="ARBA" id="ARBA00022448"/>
    </source>
</evidence>
<sequence length="175" mass="19149">MADQDPGAAAGDAATEPPRRHGALVASSRGQTVLHAERAQLRTLVAALTAEGFDQLIDVTAVDYSVADQPRPLPAEVVPERFEVVVGLLSHGSRERVRIRVQVPESEPTVPSLFDVHPGCEALEREVFDMFGIVFEDHPDLSRILMPEDWIGHPLRKDYAVGRIPVQFKGAPSSR</sequence>
<dbReference type="EMBL" id="CAFABA010000064">
    <property type="protein sequence ID" value="CAB4832272.1"/>
    <property type="molecule type" value="Genomic_DNA"/>
</dbReference>
<feature type="domain" description="NADH:ubiquinone oxidoreductase 30kDa subunit" evidence="4">
    <location>
        <begin position="35"/>
        <end position="161"/>
    </location>
</feature>
<reference evidence="6" key="1">
    <citation type="submission" date="2020-05" db="EMBL/GenBank/DDBJ databases">
        <authorList>
            <person name="Chiriac C."/>
            <person name="Salcher M."/>
            <person name="Ghai R."/>
            <person name="Kavagutti S V."/>
        </authorList>
    </citation>
    <scope>NUCLEOTIDE SEQUENCE</scope>
</reference>
<gene>
    <name evidence="5" type="ORF">UFOPK3139_01629</name>
    <name evidence="6" type="ORF">UFOPK3543_00153</name>
</gene>
<dbReference type="PANTHER" id="PTHR10884">
    <property type="entry name" value="NADH DEHYDROGENASE UBIQUINONE IRON-SULFUR PROTEIN 3"/>
    <property type="match status" value="1"/>
</dbReference>
<comment type="similarity">
    <text evidence="1">Belongs to the complex I 30 kDa subunit family.</text>
</comment>
<dbReference type="SUPFAM" id="SSF143243">
    <property type="entry name" value="Nqo5-like"/>
    <property type="match status" value="1"/>
</dbReference>
<evidence type="ECO:0000256" key="3">
    <source>
        <dbReference type="SAM" id="MobiDB-lite"/>
    </source>
</evidence>
<name>A0A6J7F2A5_9ZZZZ</name>
<accession>A0A6J7F2A5</accession>
<dbReference type="GO" id="GO:0016651">
    <property type="term" value="F:oxidoreductase activity, acting on NAD(P)H"/>
    <property type="evidence" value="ECO:0007669"/>
    <property type="project" value="InterPro"/>
</dbReference>
<protein>
    <submittedName>
        <fullName evidence="6">Unannotated protein</fullName>
    </submittedName>
</protein>
<dbReference type="InterPro" id="IPR010218">
    <property type="entry name" value="NADH_DH_suC"/>
</dbReference>
<dbReference type="HAMAP" id="MF_01357">
    <property type="entry name" value="NDH1_NuoC"/>
    <property type="match status" value="1"/>
</dbReference>